<dbReference type="InterPro" id="IPR011049">
    <property type="entry name" value="Serralysin-like_metalloprot_C"/>
</dbReference>
<sequence length="1598" mass="159324">MAFNLSALTAQQQAAAIYIGYYDRAPDPYGMDFWEGAVANPVVPLVDIATYFAAQEETYAVHPFFVEPSAAAANAFISELYLNLFNRTPDAAGLNFWSEVLQGSIAGTNAFSVGEIILEIIQGAQNTIEGQDITTLLNKIEVANAWTAQAIEVGLTEPNSYGDSEIAQNSAKSIIDNVTSASSTVDAAKAVIVTAFDGLFPGVTVDLTPQADIVELTRGSDTVTGVVLELSIGDTIIDPSTTDADVLNVELIEDVASNVTVQNIETVVLNALSGDRTIDVTNWDGIKTYQVVGEGDVTLVDVQTTGPSYEFAGTVGTNMTVSINDLATTGLADEISVKLSDGVAGGVFTLTPATTVETVRIISNGTAENVITDVVGANIRTLIVEGDAAFENANAFASTITTVDARYVSTADIHSVGATTILTGAGNDLITLENALTNSSAISMGAGADNFFMKNSTGGAQAELIGMEVIRTLDAADTNIDMAKSTATPEFNIAGGSTSITLSNLINGTSVRTSDLSTSGNISIGYRNSVTDAAVVVDLETQHDAADDAISFTNVSDVTLNVQNGLYAVGGGAAPTVTLDDTSLAAGVVSDVVTSLTVNNIGVATNGTDNVVLGDIASSSRLETLNLNATGAAVTVGTLAEAEAFTNLNIDSTGGEVTMGAIGGAAASTGLSSINVTATEDVFLGAVAANNIGGVSNVTLAAANGDITGLVLTNDAGNIDTVTLSGDGSIDATFNTVLLGSGTAGSTRAINSTNTGSVNLTVSNAAASGAGTVVTLGDGSNTVTLLSSMNDAVTGGAGSDTVNLGAGANGRVGTNSVDLGDGTDVLNFDIAGAAEANGIIINIGTSDAFLNGASGATASASNLVGALTAYARSNDTGNIGSGMVTTFSGVERFVGTDQADIMISGATGANMNAAAGDDEILGGSGADTITGGEGQDSINAGGGDDIINLTSQAADGTDDINGGSGVDTIVIGGGSSFVFSTADSKLQNVENVTLGSGSSVTLTGQTEGFNITAGGGDETIISGSGDDVINGGLGNDFIQAAAGADVINGGAGSDTVSYADITGLTSHGETAITGMAVNFSGESVADADITTVMGGTVATGNLDPNNLLASGTVQYLSAAKGATADDYSVDTVTSIEGFVGSALNDYIVLGADAVTVDAGAGDDAIFSGTATDNINAGSGDDRVFISSSSDHGAAETIEGGSGNDAIIFTSELGETLVLSANVTGVEVVQLTEIDGTTATTTNENIDASALTYGLTIVGNAGTNTLTGTAFVDEFSGAANGDYTFVVSDGDTVTSGTGTADTMVVNANATFTDARLAAVEEALLASGVELTVDLNDTGTANGVYAVTGVNDGATEKLIVTGNALGATTVVDYAVGAADELDLTNVVLDYRGGAGVDDVVGTAAADIISGGFGDDFINGGGGSDSLTGGDGADTFTVEGNDSETDIVVITDYELSLLAAQVDELDVIGDANIADAIVEVTARQDIGGGPITRSDGLTIESFEVSATGVITLYDSNTALGTTTEVFAQTSADIIALTEALHLNIGVANLITFGLDADGDGAAESTIIAGTDLTETNIVQLVGVAFGNDLVTAAAADGIFVL</sequence>
<dbReference type="EMBL" id="BMFC01000015">
    <property type="protein sequence ID" value="GGC18765.1"/>
    <property type="molecule type" value="Genomic_DNA"/>
</dbReference>
<keyword evidence="3" id="KW-1185">Reference proteome</keyword>
<organism evidence="2 3">
    <name type="scientific">Marivita lacus</name>
    <dbReference type="NCBI Taxonomy" id="1323742"/>
    <lineage>
        <taxon>Bacteria</taxon>
        <taxon>Pseudomonadati</taxon>
        <taxon>Pseudomonadota</taxon>
        <taxon>Alphaproteobacteria</taxon>
        <taxon>Rhodobacterales</taxon>
        <taxon>Roseobacteraceae</taxon>
        <taxon>Marivita</taxon>
    </lineage>
</organism>
<proteinExistence type="predicted"/>
<evidence type="ECO:0000313" key="3">
    <source>
        <dbReference type="Proteomes" id="UP000645462"/>
    </source>
</evidence>
<reference evidence="3" key="1">
    <citation type="journal article" date="2019" name="Int. J. Syst. Evol. Microbiol.">
        <title>The Global Catalogue of Microorganisms (GCM) 10K type strain sequencing project: providing services to taxonomists for standard genome sequencing and annotation.</title>
        <authorList>
            <consortium name="The Broad Institute Genomics Platform"/>
            <consortium name="The Broad Institute Genome Sequencing Center for Infectious Disease"/>
            <person name="Wu L."/>
            <person name="Ma J."/>
        </authorList>
    </citation>
    <scope>NUCLEOTIDE SEQUENCE [LARGE SCALE GENOMIC DNA]</scope>
    <source>
        <strain evidence="3">CGMCC 1.12478</strain>
    </source>
</reference>
<dbReference type="Gene3D" id="2.150.10.10">
    <property type="entry name" value="Serralysin-like metalloprotease, C-terminal"/>
    <property type="match status" value="4"/>
</dbReference>
<protein>
    <recommendedName>
        <fullName evidence="1">DUF4214 domain-containing protein</fullName>
    </recommendedName>
</protein>
<dbReference type="Pfam" id="PF00353">
    <property type="entry name" value="HemolysinCabind"/>
    <property type="match status" value="5"/>
</dbReference>
<dbReference type="PROSITE" id="PS00330">
    <property type="entry name" value="HEMOLYSIN_CALCIUM"/>
    <property type="match status" value="4"/>
</dbReference>
<dbReference type="RefSeq" id="WP_188483802.1">
    <property type="nucleotide sequence ID" value="NZ_BMFC01000015.1"/>
</dbReference>
<dbReference type="Pfam" id="PF13946">
    <property type="entry name" value="DUF4214"/>
    <property type="match status" value="1"/>
</dbReference>
<evidence type="ECO:0000259" key="1">
    <source>
        <dbReference type="Pfam" id="PF13946"/>
    </source>
</evidence>
<dbReference type="InterPro" id="IPR001343">
    <property type="entry name" value="Hemolysn_Ca-bd"/>
</dbReference>
<gene>
    <name evidence="2" type="ORF">GCM10011363_39270</name>
</gene>
<name>A0ABQ1L5K2_9RHOB</name>
<feature type="domain" description="DUF4214" evidence="1">
    <location>
        <begin position="72"/>
        <end position="104"/>
    </location>
</feature>
<dbReference type="SUPFAM" id="SSF51120">
    <property type="entry name" value="beta-Roll"/>
    <property type="match status" value="4"/>
</dbReference>
<accession>A0ABQ1L5K2</accession>
<dbReference type="Proteomes" id="UP000645462">
    <property type="component" value="Unassembled WGS sequence"/>
</dbReference>
<evidence type="ECO:0000313" key="2">
    <source>
        <dbReference type="EMBL" id="GGC18765.1"/>
    </source>
</evidence>
<comment type="caution">
    <text evidence="2">The sequence shown here is derived from an EMBL/GenBank/DDBJ whole genome shotgun (WGS) entry which is preliminary data.</text>
</comment>
<dbReference type="InterPro" id="IPR025282">
    <property type="entry name" value="DUF4214"/>
</dbReference>
<dbReference type="PRINTS" id="PR00313">
    <property type="entry name" value="CABNDNGRPT"/>
</dbReference>
<dbReference type="InterPro" id="IPR018511">
    <property type="entry name" value="Hemolysin-typ_Ca-bd_CS"/>
</dbReference>